<dbReference type="Pfam" id="PF00109">
    <property type="entry name" value="ketoacyl-synt"/>
    <property type="match status" value="2"/>
</dbReference>
<dbReference type="Proteomes" id="UP000310754">
    <property type="component" value="Unassembled WGS sequence"/>
</dbReference>
<evidence type="ECO:0000256" key="3">
    <source>
        <dbReference type="ARBA" id="ARBA00022553"/>
    </source>
</evidence>
<dbReference type="Gene3D" id="3.10.129.110">
    <property type="entry name" value="Polyketide synthase dehydratase"/>
    <property type="match status" value="1"/>
</dbReference>
<evidence type="ECO:0000256" key="5">
    <source>
        <dbReference type="ARBA" id="ARBA00022737"/>
    </source>
</evidence>
<dbReference type="InterPro" id="IPR049551">
    <property type="entry name" value="PKS_DH_C"/>
</dbReference>
<accession>A0A4V3W7Z2</accession>
<feature type="region of interest" description="N-terminal hotdog fold" evidence="7">
    <location>
        <begin position="2086"/>
        <end position="2207"/>
    </location>
</feature>
<evidence type="ECO:0000259" key="11">
    <source>
        <dbReference type="PROSITE" id="PS52019"/>
    </source>
</evidence>
<comment type="pathway">
    <text evidence="1">Antibiotic biosynthesis.</text>
</comment>
<gene>
    <name evidence="12" type="ORF">E6C51_12645</name>
</gene>
<dbReference type="InterPro" id="IPR054514">
    <property type="entry name" value="RhiE-like_linker"/>
</dbReference>
<dbReference type="Pfam" id="PF02801">
    <property type="entry name" value="Ketoacyl-synt_C"/>
    <property type="match status" value="2"/>
</dbReference>
<dbReference type="InterPro" id="IPR016036">
    <property type="entry name" value="Malonyl_transacylase_ACP-bd"/>
</dbReference>
<dbReference type="InterPro" id="IPR020841">
    <property type="entry name" value="PKS_Beta-ketoAc_synthase_dom"/>
</dbReference>
<dbReference type="Pfam" id="PF08659">
    <property type="entry name" value="KR"/>
    <property type="match status" value="2"/>
</dbReference>
<name>A0A4V3W7Z2_9HYPH</name>
<organism evidence="12 13">
    <name type="scientific">Allorhizobium terrae</name>
    <dbReference type="NCBI Taxonomy" id="1848972"/>
    <lineage>
        <taxon>Bacteria</taxon>
        <taxon>Pseudomonadati</taxon>
        <taxon>Pseudomonadota</taxon>
        <taxon>Alphaproteobacteria</taxon>
        <taxon>Hyphomicrobiales</taxon>
        <taxon>Rhizobiaceae</taxon>
        <taxon>Rhizobium/Agrobacterium group</taxon>
        <taxon>Allorhizobium</taxon>
    </lineage>
</organism>
<dbReference type="PROSITE" id="PS00012">
    <property type="entry name" value="PHOSPHOPANTETHEINE"/>
    <property type="match status" value="2"/>
</dbReference>
<evidence type="ECO:0000256" key="7">
    <source>
        <dbReference type="PROSITE-ProRule" id="PRU01363"/>
    </source>
</evidence>
<dbReference type="Gene3D" id="3.40.366.10">
    <property type="entry name" value="Malonyl-Coenzyme A Acyl Carrier Protein, domain 2"/>
    <property type="match status" value="1"/>
</dbReference>
<dbReference type="InterPro" id="IPR036736">
    <property type="entry name" value="ACP-like_sf"/>
</dbReference>
<dbReference type="Gene3D" id="3.30.70.3290">
    <property type="match status" value="2"/>
</dbReference>
<evidence type="ECO:0000256" key="6">
    <source>
        <dbReference type="ARBA" id="ARBA00054155"/>
    </source>
</evidence>
<dbReference type="InterPro" id="IPR036291">
    <property type="entry name" value="NAD(P)-bd_dom_sf"/>
</dbReference>
<dbReference type="SUPFAM" id="SSF53901">
    <property type="entry name" value="Thiolase-like"/>
    <property type="match status" value="2"/>
</dbReference>
<evidence type="ECO:0000256" key="1">
    <source>
        <dbReference type="ARBA" id="ARBA00004792"/>
    </source>
</evidence>
<dbReference type="PROSITE" id="PS52004">
    <property type="entry name" value="KS3_2"/>
    <property type="match status" value="2"/>
</dbReference>
<feature type="domain" description="Carrier" evidence="9">
    <location>
        <begin position="2840"/>
        <end position="2917"/>
    </location>
</feature>
<evidence type="ECO:0000256" key="2">
    <source>
        <dbReference type="ARBA" id="ARBA00022450"/>
    </source>
</evidence>
<dbReference type="InterPro" id="IPR013968">
    <property type="entry name" value="PKS_KR"/>
</dbReference>
<keyword evidence="13" id="KW-1185">Reference proteome</keyword>
<dbReference type="InterPro" id="IPR014030">
    <property type="entry name" value="Ketoacyl_synth_N"/>
</dbReference>
<dbReference type="Gene3D" id="3.40.47.10">
    <property type="match status" value="2"/>
</dbReference>
<evidence type="ECO:0000313" key="12">
    <source>
        <dbReference type="EMBL" id="THF49232.1"/>
    </source>
</evidence>
<dbReference type="PANTHER" id="PTHR43775">
    <property type="entry name" value="FATTY ACID SYNTHASE"/>
    <property type="match status" value="1"/>
</dbReference>
<dbReference type="Pfam" id="PF22336">
    <property type="entry name" value="RhiE-like_linker"/>
    <property type="match status" value="1"/>
</dbReference>
<dbReference type="SMART" id="SM01294">
    <property type="entry name" value="PKS_PP_betabranch"/>
    <property type="match status" value="2"/>
</dbReference>
<dbReference type="GO" id="GO:0004312">
    <property type="term" value="F:fatty acid synthase activity"/>
    <property type="evidence" value="ECO:0007669"/>
    <property type="project" value="TreeGrafter"/>
</dbReference>
<dbReference type="SUPFAM" id="SSF47336">
    <property type="entry name" value="ACP-like"/>
    <property type="match status" value="2"/>
</dbReference>
<dbReference type="InterPro" id="IPR001227">
    <property type="entry name" value="Ac_transferase_dom_sf"/>
</dbReference>
<dbReference type="Gene3D" id="1.10.1200.10">
    <property type="entry name" value="ACP-like"/>
    <property type="match status" value="2"/>
</dbReference>
<dbReference type="EMBL" id="SSOA01000006">
    <property type="protein sequence ID" value="THF49232.1"/>
    <property type="molecule type" value="Genomic_DNA"/>
</dbReference>
<dbReference type="Pfam" id="PF00698">
    <property type="entry name" value="Acyl_transf_1"/>
    <property type="match status" value="1"/>
</dbReference>
<dbReference type="InterPro" id="IPR006162">
    <property type="entry name" value="Ppantetheine_attach_site"/>
</dbReference>
<dbReference type="SUPFAM" id="SSF51735">
    <property type="entry name" value="NAD(P)-binding Rossmann-fold domains"/>
    <property type="match status" value="4"/>
</dbReference>
<feature type="domain" description="Carrier" evidence="9">
    <location>
        <begin position="1083"/>
        <end position="1158"/>
    </location>
</feature>
<dbReference type="GO" id="GO:0031177">
    <property type="term" value="F:phosphopantetheine binding"/>
    <property type="evidence" value="ECO:0007669"/>
    <property type="project" value="InterPro"/>
</dbReference>
<dbReference type="InterPro" id="IPR020806">
    <property type="entry name" value="PKS_PP-bd"/>
</dbReference>
<keyword evidence="5" id="KW-0677">Repeat</keyword>
<feature type="domain" description="PKS/mFAS DH" evidence="11">
    <location>
        <begin position="2086"/>
        <end position="2374"/>
    </location>
</feature>
<dbReference type="GO" id="GO:0006633">
    <property type="term" value="P:fatty acid biosynthetic process"/>
    <property type="evidence" value="ECO:0007669"/>
    <property type="project" value="InterPro"/>
</dbReference>
<dbReference type="InterPro" id="IPR049552">
    <property type="entry name" value="PKS_DH_N"/>
</dbReference>
<dbReference type="PANTHER" id="PTHR43775:SF51">
    <property type="entry name" value="INACTIVE PHENOLPHTHIOCEROL SYNTHESIS POLYKETIDE SYNTHASE TYPE I PKS1-RELATED"/>
    <property type="match status" value="1"/>
</dbReference>
<dbReference type="SMART" id="SM00826">
    <property type="entry name" value="PKS_DH"/>
    <property type="match status" value="1"/>
</dbReference>
<keyword evidence="3" id="KW-0597">Phosphoprotein</keyword>
<dbReference type="InterPro" id="IPR020807">
    <property type="entry name" value="PKS_DH"/>
</dbReference>
<dbReference type="InterPro" id="IPR016035">
    <property type="entry name" value="Acyl_Trfase/lysoPLipase"/>
</dbReference>
<evidence type="ECO:0000259" key="10">
    <source>
        <dbReference type="PROSITE" id="PS52004"/>
    </source>
</evidence>
<dbReference type="InterPro" id="IPR014031">
    <property type="entry name" value="Ketoacyl_synth_C"/>
</dbReference>
<dbReference type="Pfam" id="PF21089">
    <property type="entry name" value="PKS_DH_N"/>
    <property type="match status" value="1"/>
</dbReference>
<dbReference type="SMART" id="SM00823">
    <property type="entry name" value="PKS_PP"/>
    <property type="match status" value="2"/>
</dbReference>
<dbReference type="SMART" id="SM00825">
    <property type="entry name" value="PKS_KS"/>
    <property type="match status" value="2"/>
</dbReference>
<dbReference type="Pfam" id="PF16197">
    <property type="entry name" value="KAsynt_C_assoc"/>
    <property type="match status" value="1"/>
</dbReference>
<evidence type="ECO:0000259" key="9">
    <source>
        <dbReference type="PROSITE" id="PS50075"/>
    </source>
</evidence>
<evidence type="ECO:0000256" key="8">
    <source>
        <dbReference type="SAM" id="MobiDB-lite"/>
    </source>
</evidence>
<dbReference type="Pfam" id="PF00550">
    <property type="entry name" value="PP-binding"/>
    <property type="match status" value="2"/>
</dbReference>
<feature type="region of interest" description="C-terminal hotdog fold" evidence="7">
    <location>
        <begin position="2221"/>
        <end position="2374"/>
    </location>
</feature>
<dbReference type="PROSITE" id="PS52019">
    <property type="entry name" value="PKS_MFAS_DH"/>
    <property type="match status" value="1"/>
</dbReference>
<dbReference type="SUPFAM" id="SSF52151">
    <property type="entry name" value="FabD/lysophospholipase-like"/>
    <property type="match status" value="1"/>
</dbReference>
<dbReference type="PROSITE" id="PS00606">
    <property type="entry name" value="KS3_1"/>
    <property type="match status" value="2"/>
</dbReference>
<dbReference type="InterPro" id="IPR014043">
    <property type="entry name" value="Acyl_transferase_dom"/>
</dbReference>
<dbReference type="SMART" id="SM00822">
    <property type="entry name" value="PKS_KR"/>
    <property type="match status" value="2"/>
</dbReference>
<dbReference type="CDD" id="cd00833">
    <property type="entry name" value="PKS"/>
    <property type="match status" value="2"/>
</dbReference>
<dbReference type="InterPro" id="IPR042104">
    <property type="entry name" value="PKS_dehydratase_sf"/>
</dbReference>
<feature type="domain" description="Ketosynthase family 3 (KS3)" evidence="10">
    <location>
        <begin position="1210"/>
        <end position="1634"/>
    </location>
</feature>
<dbReference type="SMART" id="SM00827">
    <property type="entry name" value="PKS_AT"/>
    <property type="match status" value="1"/>
</dbReference>
<dbReference type="RefSeq" id="WP_190236215.1">
    <property type="nucleotide sequence ID" value="NZ_SSOA01000006.1"/>
</dbReference>
<reference evidence="12 13" key="1">
    <citation type="submission" date="2019-04" db="EMBL/GenBank/DDBJ databases">
        <title>Rhizobium terrae sp. nov., isolated from a paddy soil.</title>
        <authorList>
            <person name="Lin S.-Y."/>
            <person name="Hameed A."/>
            <person name="Huang H.-I."/>
            <person name="Young C.-C."/>
        </authorList>
    </citation>
    <scope>NUCLEOTIDE SEQUENCE [LARGE SCALE GENOMIC DNA]</scope>
    <source>
        <strain evidence="12 13">CC-HIH110</strain>
    </source>
</reference>
<comment type="caution">
    <text evidence="12">The sequence shown here is derived from an EMBL/GenBank/DDBJ whole genome shotgun (WGS) entry which is preliminary data.</text>
</comment>
<dbReference type="SUPFAM" id="SSF55048">
    <property type="entry name" value="Probable ACP-binding domain of malonyl-CoA ACP transacylase"/>
    <property type="match status" value="1"/>
</dbReference>
<evidence type="ECO:0000313" key="13">
    <source>
        <dbReference type="Proteomes" id="UP000310754"/>
    </source>
</evidence>
<dbReference type="FunFam" id="3.40.47.10:FF:000019">
    <property type="entry name" value="Polyketide synthase type I"/>
    <property type="match status" value="2"/>
</dbReference>
<dbReference type="InterPro" id="IPR018201">
    <property type="entry name" value="Ketoacyl_synth_AS"/>
</dbReference>
<feature type="active site" description="Proton acceptor; for dehydratase activity" evidence="7">
    <location>
        <position position="2118"/>
    </location>
</feature>
<dbReference type="GO" id="GO:0005737">
    <property type="term" value="C:cytoplasm"/>
    <property type="evidence" value="ECO:0007669"/>
    <property type="project" value="UniProtKB-SubCell"/>
</dbReference>
<proteinExistence type="predicted"/>
<feature type="region of interest" description="Disordered" evidence="8">
    <location>
        <begin position="1190"/>
        <end position="1209"/>
    </location>
</feature>
<dbReference type="Gene3D" id="3.40.50.720">
    <property type="entry name" value="NAD(P)-binding Rossmann-like Domain"/>
    <property type="match status" value="2"/>
</dbReference>
<keyword evidence="2" id="KW-0596">Phosphopantetheine</keyword>
<comment type="function">
    <text evidence="6">Involved in production of the polyketide antibiotic thailandamide.</text>
</comment>
<dbReference type="InterPro" id="IPR050091">
    <property type="entry name" value="PKS_NRPS_Biosynth_Enz"/>
</dbReference>
<sequence length="2963" mass="311411">METKTPATPLTRALDTIRKLKAELDAKGTHQPLAVIGLGMRFPGGISDLESYWQALAEGRDLVARMPEARRARFADEWETLPHKGGFLEDVTGFDASFFGISPREARALDPQHRLLMETSYEALDDAGLPADRLKDLTTGVFIGITGQDYRDWQEEDKDAYWATGNGHCFAAGRISYTLGLTGPAMAVDTACSSSLVAVHLAAQAIRRGECDLALAGGVNLILSPRSTRLVRETRSLSPDGLCKSFDARANGFTRGEGGGMLVLKRLDQAINDGDRVLAVLHGSAINQDGRSSGFTAPNVLAQANLLEAAIADARLTAADIGYLETHGTGTSLGDPIEMEAIIAALASKNGGAPLHIGAVKSNIGHLEAAAGVAGLIKAIACLRHGAVAPIVHFETLNPRIDISGTGLDFPKTVTPWGAAGRYAGVSSFGMSGTNAHIILGPAEAVPPIATAVAGFEVSARSQEQLQTLAKAYHASLEELNDGAYPAFAYTVHFGRARQPERVFIKAETRAQALEALSLLAEGKSSTAIVSGADLAAWDAGTLPRQVVSLPSYPFERQRYEPERAAKADAEQPLAVPAVAQETPAAKAPALHVIDWQPADMKVSNTASTVVLAGDDETALAPLALAANGAGRQVVRLASASLPKDNQGWVDALSGLDAPVLLLGLNPSALPSALDQTDIAADGAALCVRVVEALRAADKANGRVFVLTKAQHVVADGDQVIASHHALLHGLAPVLGLEYPKAWGGVIDLASETLSTADATTTLSIALSDGSEDVTAVRQGKAFAARLAAVAANYRPTLSVRADATYLLSGGLGAIGREMALHLADLGAKQLLFTGRTPEAGLSPEARASLVALASKGVDARYIAVDCDQGEDLKIAVSAALASGLPPLGGIIHAAGSLAPCAVETLDRAGFEAALRGKYSGGWWLHLLARQHKPDFFISLSSVTAIWGTEGYAAYGAANSGLMATIAAEQAAGRAAAAIAYGPWALDGMADAASRSNFERLGVSALSPAAGVAALTAHAPKGASALIACDVNWKRFSDVVGARRKRGLFANLGGAVQDEPLKTSGDTSVASTILALPQRARAGAIREKLRTIVATILGFTDSKAVQNEVGLFDLGLDSIMAVDLAGEVSATFGVEVSAAAILDNASVTALAAFVSDLLIGASTSTSSTISEPIQPPALPELVAVSDAAPLAPPQPKIEHSPSRPTGEASSEPIAIIGMAGRFPGADTLDEFWQVLKEGRDTVGRVPAERFDIAALHDADPLSRGKITTDQGGFLSDLSRFDAQFFNMPAREAESLDPQQRLLLETVWHALEHANINPRSLKGTATGVFLGVSNSDYARLLEDGGLDELDAYFGTGTALNANAGRISYILGLNGPALAVDTACSSSLVALHLAVRSLRSGESNCVLAGGVNVITAASCSVAVSRAHMLSPEGRCKTFSADANGFVRAEGVGMLVLKRLSDAKRDGDQVLAVVRGTAVNHDGASSGLTVPSGKAQQAVIATALADAGLAPARVSYLEAHGTGTSLGDPIEVDAAYAVLSEGRAADQPLRLGSVKSNIGHGESASGMASVIKTVLALRNKALPASLHSEVLNPHIRWSDRHLDVVRAFTPWDSKETRVAGVSGFGFSGTNAHVLLEEYRDVDALPRLAAKGPYLLPLSAPDGAGVDRLTKVWATALKDANDDTAASLVATAGSGRAHFSQRRAIFGKTREELITALQQPKAAVQGSEDPKIAFLFSGQGSQYFGMGRELYESEPVFRAVIDDCDRILAPHFSGRSLREFILFGADKEAINQTWITQPAMVALELALAELWTSYGVNASIVLGHSVGEISAAIYAGVMDRASGLALIATRARLMQSAEKGAMLAVAAPVDVVETFITGTTLDIAVINGPEATVVAGRQDEIDALAERLKAEKVIARPLTVSHAFHSRMMEPILNDLEARISGFVYRAPEVPIISNVTGKLAGAGDYTAAYWCRHVRQAVRFHDGLKTLADFGVDLCLEIGPDKTLAHLTTAAGLAPARGATHSLKRGVSDRQTLLAAVKTVYEAGQELNFKAVNAYLYASPASAPLYPFAETRYWTKVRAKSQAVAVGPRRHWGREVRSPAIQGRMFSFERDSHFPAYLTDHRLYGTVVTPVASHLGTVFSALASGGKQVVIEDMVCPRALVILDGEQYETQIIIGNGAGKQISVESLIDPAHGVWQEHLIGRLADSAPREGLPVDRAAFIAKAERHISGDDFYAHFRSLGYTLGPSFRWIADVWISGEEAVVRYAQPDLPDQRNEYEIYPGLIDSLFQSIAGFMVDDDGEEAPSLAIPFAAQRLSFHRAAPEGSELWGFVRVAKAEPLPNGRLRVETADLHLFDETGQSYLAVDEFRVRHAPRELLQRSLKRGVDHAYQFVWKKHDLITNEPRSQAVQRLAVLGTLDGVVGLADTLTARGVALAAGLETAERIVDLRFAALTSASAEDAERAVVMLADSIKSAPRDTPYVVVVDGDTKASPLRQALWGMLTALEAEAADRRLVRIAFAPGANVDQLVSVIVGDIVETRLSVDGDGLQVARLAPIEEQAPVWQLNGSVLITGGLGALGLSVAAIAARNGAKGIVLMGRSQPDEVTRRVIRELEADGTPVVTIAGDITNPVDCTRAIDAARVIAPLESIFHLAGVTDDQAFERITPQSFAHVFAAKVKGADVLLKAAEGEAAAKIVFFSSVSASLGSAGQASYAAANGYLDGLAQSLRARGVNATSIAWGPWVPTAKGGLAAAGAAARAAERLGVHSLCDAEAEPLLAMAASGQQTHIVAVSANFQAFAAHIGAHPRSAIVEMLAGGASGQGAGIVAPTKPKGWLVQELSGLEADERAERLRDVLIEVIGDAIGDHGAVTDDVGFADIGLDSIMAIDLRARLAQALAADLPATIAIDYPNLPALTGFLLQLLPRVAASALDRPKPVAAPLERPVPQPEPSELSLEDLLRAVRDDLANF</sequence>
<keyword evidence="4" id="KW-0808">Transferase</keyword>
<dbReference type="InterPro" id="IPR049900">
    <property type="entry name" value="PKS_mFAS_DH"/>
</dbReference>
<protein>
    <submittedName>
        <fullName evidence="12">SDR family NAD(P)-dependent oxidoreductase</fullName>
    </submittedName>
</protein>
<feature type="domain" description="Ketosynthase family 3 (KS3)" evidence="10">
    <location>
        <begin position="30"/>
        <end position="442"/>
    </location>
</feature>
<evidence type="ECO:0000256" key="4">
    <source>
        <dbReference type="ARBA" id="ARBA00022679"/>
    </source>
</evidence>
<dbReference type="GO" id="GO:0004315">
    <property type="term" value="F:3-oxoacyl-[acyl-carrier-protein] synthase activity"/>
    <property type="evidence" value="ECO:0007669"/>
    <property type="project" value="InterPro"/>
</dbReference>
<dbReference type="InterPro" id="IPR009081">
    <property type="entry name" value="PP-bd_ACP"/>
</dbReference>
<dbReference type="Pfam" id="PF14765">
    <property type="entry name" value="PS-DH"/>
    <property type="match status" value="1"/>
</dbReference>
<dbReference type="InterPro" id="IPR016039">
    <property type="entry name" value="Thiolase-like"/>
</dbReference>
<dbReference type="InterPro" id="IPR032821">
    <property type="entry name" value="PKS_assoc"/>
</dbReference>
<dbReference type="PROSITE" id="PS50075">
    <property type="entry name" value="CARRIER"/>
    <property type="match status" value="2"/>
</dbReference>
<feature type="active site" description="Proton donor; for dehydratase activity" evidence="7">
    <location>
        <position position="2281"/>
    </location>
</feature>
<dbReference type="InterPro" id="IPR057326">
    <property type="entry name" value="KR_dom"/>
</dbReference>